<evidence type="ECO:0000256" key="4">
    <source>
        <dbReference type="ARBA" id="ARBA00023015"/>
    </source>
</evidence>
<name>A0AAD5UEG2_9FUNG</name>
<dbReference type="Pfam" id="PF02671">
    <property type="entry name" value="PAH"/>
    <property type="match status" value="3"/>
</dbReference>
<dbReference type="GO" id="GO:0000122">
    <property type="term" value="P:negative regulation of transcription by RNA polymerase II"/>
    <property type="evidence" value="ECO:0007669"/>
    <property type="project" value="TreeGrafter"/>
</dbReference>
<dbReference type="FunFam" id="1.20.1160.11:FF:000001">
    <property type="entry name" value="Paired amphipathic helix protein Sin3"/>
    <property type="match status" value="1"/>
</dbReference>
<dbReference type="GO" id="GO:0010628">
    <property type="term" value="P:positive regulation of gene expression"/>
    <property type="evidence" value="ECO:0007669"/>
    <property type="project" value="UniProtKB-ARBA"/>
</dbReference>
<dbReference type="SUPFAM" id="SSF47762">
    <property type="entry name" value="PAH2 domain"/>
    <property type="match status" value="3"/>
</dbReference>
<dbReference type="GO" id="GO:0033698">
    <property type="term" value="C:Rpd3L complex"/>
    <property type="evidence" value="ECO:0007669"/>
    <property type="project" value="UniProtKB-ARBA"/>
</dbReference>
<feature type="compositionally biased region" description="Low complexity" evidence="8">
    <location>
        <begin position="39"/>
        <end position="50"/>
    </location>
</feature>
<keyword evidence="5" id="KW-0804">Transcription</keyword>
<feature type="compositionally biased region" description="Polar residues" evidence="8">
    <location>
        <begin position="1"/>
        <end position="14"/>
    </location>
</feature>
<evidence type="ECO:0000256" key="8">
    <source>
        <dbReference type="SAM" id="MobiDB-lite"/>
    </source>
</evidence>
<evidence type="ECO:0000313" key="10">
    <source>
        <dbReference type="EMBL" id="KAJ3255883.1"/>
    </source>
</evidence>
<feature type="region of interest" description="Disordered" evidence="8">
    <location>
        <begin position="778"/>
        <end position="822"/>
    </location>
</feature>
<comment type="subcellular location">
    <subcellularLocation>
        <location evidence="1 7">Nucleus</location>
    </subcellularLocation>
</comment>
<evidence type="ECO:0000256" key="1">
    <source>
        <dbReference type="ARBA" id="ARBA00004123"/>
    </source>
</evidence>
<evidence type="ECO:0000256" key="5">
    <source>
        <dbReference type="ARBA" id="ARBA00023163"/>
    </source>
</evidence>
<dbReference type="PROSITE" id="PS51477">
    <property type="entry name" value="PAH"/>
    <property type="match status" value="3"/>
</dbReference>
<dbReference type="InterPro" id="IPR003822">
    <property type="entry name" value="PAH"/>
</dbReference>
<feature type="compositionally biased region" description="Polar residues" evidence="8">
    <location>
        <begin position="797"/>
        <end position="812"/>
    </location>
</feature>
<dbReference type="Pfam" id="PF16879">
    <property type="entry name" value="Sin3a_C"/>
    <property type="match status" value="1"/>
</dbReference>
<comment type="caution">
    <text evidence="10">The sequence shown here is derived from an EMBL/GenBank/DDBJ whole genome shotgun (WGS) entry which is preliminary data.</text>
</comment>
<dbReference type="PANTHER" id="PTHR12346">
    <property type="entry name" value="SIN3B-RELATED"/>
    <property type="match status" value="1"/>
</dbReference>
<protein>
    <submittedName>
        <fullName evidence="10">Transcriptional regulatory protein sin3</fullName>
    </submittedName>
</protein>
<feature type="domain" description="Histone deacetylase interacting" evidence="9">
    <location>
        <begin position="502"/>
        <end position="602"/>
    </location>
</feature>
<dbReference type="EMBL" id="JADGKB010000059">
    <property type="protein sequence ID" value="KAJ3255883.1"/>
    <property type="molecule type" value="Genomic_DNA"/>
</dbReference>
<accession>A0AAD5UEG2</accession>
<reference evidence="10" key="1">
    <citation type="submission" date="2020-05" db="EMBL/GenBank/DDBJ databases">
        <title>Phylogenomic resolution of chytrid fungi.</title>
        <authorList>
            <person name="Stajich J.E."/>
            <person name="Amses K."/>
            <person name="Simmons R."/>
            <person name="Seto K."/>
            <person name="Myers J."/>
            <person name="Bonds A."/>
            <person name="Quandt C.A."/>
            <person name="Barry K."/>
            <person name="Liu P."/>
            <person name="Grigoriev I."/>
            <person name="Longcore J.E."/>
            <person name="James T.Y."/>
        </authorList>
    </citation>
    <scope>NUCLEOTIDE SEQUENCE</scope>
    <source>
        <strain evidence="10">PLAUS21</strain>
    </source>
</reference>
<evidence type="ECO:0000256" key="7">
    <source>
        <dbReference type="PROSITE-ProRule" id="PRU00810"/>
    </source>
</evidence>
<dbReference type="FunFam" id="1.20.1160.11:FF:000003">
    <property type="entry name" value="Paired amphipathic helix SIN3-like protein"/>
    <property type="match status" value="1"/>
</dbReference>
<sequence>MSNNDPQNPHNNQKPILPPINSVQPPNLGQNNFSQRQQSPAPNSGSSNPAHNPPPPAYPHDSNSHYHDSHSSTFHDTNHPPSYNHDSAAIETTGPPQARPLNVRDALSYLDQVKWQFGNQPEVYNRFLDIMKDFKSQEIDTPGVIERVSTLFRAHPRLIYGFNTFLPPGFSLEPTGNPNDPVRVITPRDRESSIPAQPPRDPAYNPRPTTYYPHNNSPAETTREPEYSSQTVPPITSSQSNYHPTLTGASNIINSMNPQTVRRPAEQGRQRGPVEFNHAINYVNKIKTRFANQPETYRFFLEILQTYQREDKPIQEVYSQVQYLFAGAPDLLEEFKQFLPDNSPTAAQPPAAAAVPAAPNTASTVPPTLPKPNIPPPIKKQAKRNAIPPPHYYPQPVVPGPPPKKKVKVGKPEKPTSAEEAEFFEKVKKIIPNRATYNEFLKLLNLYSQEIIEAKVLIERAEPFLSKSPELFDWFKRFVKYEPENNVITNVPAEKPNYDLKSWKQSGHSYRRMPNHHVRPSCSGRDELCKEVLNNDWLSTTVFLSENGFQAHKKTPNEDSMYKCEEERYEFDVNIEANLSVINLLKPIAHKIMLMTQEEKANFKLAPGLGGHSTTIYKRIIKKIYDSERGLEVIDALHNNPAVAVPIVLKRLIQKDEEWKRSQREWNKVWREIDAKNFSKALDHQGINFKATDRKAILPKSLINEIEVLQLEQKEKKSNLPNRYQFDFTFKNREMFKHVHNILINYVENAQNIPTTEEEKIRNLLTDHIPKMFMLEEEEDNAESAQDSVMDTDEPFENSTALDGTETENGQDGTVPAKNKKRSSHTLYANNTLYVFIRLYQMLYSRLVRMNEVSDQLIGQKTRSENKNQVAVDLGFRSEASKPYTEKDRFSELLKDIELFVNNDMDANDFEDKTRELFWTSGYIIFTVDKLVQAIVKQMQAIASDSKCLELLTIYTRDREKNTTGPRQEALYRLCAEQIIQDENIYRMEYFIAENVLTIQLLGKEDQVTDDTISSEEKWSLYVDQFVQLSSNENANFKSRNPFCKRCLPTHVGEDPPLNVETKSGLELKICVNTYKIFFVDNTEDYFRRKRSANVSSLIGRTVSERTTAENQMRQKRFNKFRQWLDSPAGWKQSLPEEEAKKLDDSFNNWITGNGKADVEEVKNESESYRIVKDEVNDVEMA</sequence>
<evidence type="ECO:0000256" key="3">
    <source>
        <dbReference type="ARBA" id="ARBA00022737"/>
    </source>
</evidence>
<keyword evidence="11" id="KW-1185">Reference proteome</keyword>
<dbReference type="FunFam" id="1.20.1160.11:FF:000002">
    <property type="entry name" value="Paired amphipathic helix protein SIN3"/>
    <property type="match status" value="1"/>
</dbReference>
<organism evidence="10 11">
    <name type="scientific">Boothiomyces macroporosus</name>
    <dbReference type="NCBI Taxonomy" id="261099"/>
    <lineage>
        <taxon>Eukaryota</taxon>
        <taxon>Fungi</taxon>
        <taxon>Fungi incertae sedis</taxon>
        <taxon>Chytridiomycota</taxon>
        <taxon>Chytridiomycota incertae sedis</taxon>
        <taxon>Chytridiomycetes</taxon>
        <taxon>Rhizophydiales</taxon>
        <taxon>Terramycetaceae</taxon>
        <taxon>Boothiomyces</taxon>
    </lineage>
</organism>
<dbReference type="Pfam" id="PF08295">
    <property type="entry name" value="Sin3_corepress"/>
    <property type="match status" value="1"/>
</dbReference>
<evidence type="ECO:0000256" key="2">
    <source>
        <dbReference type="ARBA" id="ARBA00022491"/>
    </source>
</evidence>
<evidence type="ECO:0000256" key="6">
    <source>
        <dbReference type="ARBA" id="ARBA00023242"/>
    </source>
</evidence>
<feature type="region of interest" description="Disordered" evidence="8">
    <location>
        <begin position="392"/>
        <end position="414"/>
    </location>
</feature>
<feature type="compositionally biased region" description="Polar residues" evidence="8">
    <location>
        <begin position="21"/>
        <end position="38"/>
    </location>
</feature>
<proteinExistence type="predicted"/>
<feature type="compositionally biased region" description="Polar residues" evidence="8">
    <location>
        <begin position="227"/>
        <end position="242"/>
    </location>
</feature>
<dbReference type="Gene3D" id="1.20.1160.11">
    <property type="entry name" value="Paired amphipathic helix"/>
    <property type="match status" value="3"/>
</dbReference>
<dbReference type="SMART" id="SM00761">
    <property type="entry name" value="HDAC_interact"/>
    <property type="match status" value="1"/>
</dbReference>
<keyword evidence="6 7" id="KW-0539">Nucleus</keyword>
<feature type="compositionally biased region" description="Low complexity" evidence="8">
    <location>
        <begin position="342"/>
        <end position="366"/>
    </location>
</feature>
<keyword evidence="2" id="KW-0678">Repressor</keyword>
<feature type="region of interest" description="Disordered" evidence="8">
    <location>
        <begin position="1"/>
        <end position="100"/>
    </location>
</feature>
<evidence type="ECO:0000313" key="11">
    <source>
        <dbReference type="Proteomes" id="UP001210925"/>
    </source>
</evidence>
<gene>
    <name evidence="10" type="primary">SIN3</name>
    <name evidence="10" type="ORF">HK103_005897</name>
</gene>
<keyword evidence="3" id="KW-0677">Repeat</keyword>
<dbReference type="GO" id="GO:0003714">
    <property type="term" value="F:transcription corepressor activity"/>
    <property type="evidence" value="ECO:0007669"/>
    <property type="project" value="InterPro"/>
</dbReference>
<dbReference type="InterPro" id="IPR039774">
    <property type="entry name" value="Sin3-like"/>
</dbReference>
<evidence type="ECO:0000259" key="9">
    <source>
        <dbReference type="SMART" id="SM00761"/>
    </source>
</evidence>
<dbReference type="AlphaFoldDB" id="A0AAD5UEG2"/>
<dbReference type="InterPro" id="IPR013194">
    <property type="entry name" value="HDAC_interact_dom"/>
</dbReference>
<dbReference type="InterPro" id="IPR036600">
    <property type="entry name" value="PAH_sf"/>
</dbReference>
<feature type="region of interest" description="Disordered" evidence="8">
    <location>
        <begin position="342"/>
        <end position="374"/>
    </location>
</feature>
<feature type="compositionally biased region" description="Pro residues" evidence="8">
    <location>
        <begin position="392"/>
        <end position="402"/>
    </location>
</feature>
<feature type="region of interest" description="Disordered" evidence="8">
    <location>
        <begin position="171"/>
        <end position="242"/>
    </location>
</feature>
<dbReference type="Proteomes" id="UP001210925">
    <property type="component" value="Unassembled WGS sequence"/>
</dbReference>
<dbReference type="PANTHER" id="PTHR12346:SF0">
    <property type="entry name" value="SIN3A, ISOFORM G"/>
    <property type="match status" value="1"/>
</dbReference>
<keyword evidence="4" id="KW-0805">Transcription regulation</keyword>
<dbReference type="InterPro" id="IPR031693">
    <property type="entry name" value="Sin3_C"/>
</dbReference>